<dbReference type="Pfam" id="PF00249">
    <property type="entry name" value="Myb_DNA-binding"/>
    <property type="match status" value="1"/>
</dbReference>
<evidence type="ECO:0000313" key="9">
    <source>
        <dbReference type="EMBL" id="ODQ68003.1"/>
    </source>
</evidence>
<feature type="domain" description="SWIRM" evidence="7">
    <location>
        <begin position="618"/>
        <end position="715"/>
    </location>
</feature>
<keyword evidence="3" id="KW-0804">Transcription</keyword>
<feature type="domain" description="Myb-like" evidence="6">
    <location>
        <begin position="848"/>
        <end position="891"/>
    </location>
</feature>
<evidence type="ECO:0000256" key="1">
    <source>
        <dbReference type="ARBA" id="ARBA00023015"/>
    </source>
</evidence>
<keyword evidence="4" id="KW-0539">Nucleus</keyword>
<evidence type="ECO:0000259" key="6">
    <source>
        <dbReference type="PROSITE" id="PS50090"/>
    </source>
</evidence>
<evidence type="ECO:0000256" key="4">
    <source>
        <dbReference type="ARBA" id="ARBA00023242"/>
    </source>
</evidence>
<dbReference type="Proteomes" id="UP000095009">
    <property type="component" value="Unassembled WGS sequence"/>
</dbReference>
<dbReference type="PROSITE" id="PS51293">
    <property type="entry name" value="SANT"/>
    <property type="match status" value="1"/>
</dbReference>
<accession>A0A1E3PRF4</accession>
<dbReference type="PANTHER" id="PTHR12802">
    <property type="entry name" value="SWI/SNF COMPLEX-RELATED"/>
    <property type="match status" value="1"/>
</dbReference>
<dbReference type="InterPro" id="IPR036388">
    <property type="entry name" value="WH-like_DNA-bd_sf"/>
</dbReference>
<feature type="region of interest" description="Disordered" evidence="5">
    <location>
        <begin position="803"/>
        <end position="832"/>
    </location>
</feature>
<dbReference type="Gene3D" id="1.10.10.10">
    <property type="entry name" value="Winged helix-like DNA-binding domain superfamily/Winged helix DNA-binding domain"/>
    <property type="match status" value="1"/>
</dbReference>
<dbReference type="Pfam" id="PF04433">
    <property type="entry name" value="SWIRM"/>
    <property type="match status" value="1"/>
</dbReference>
<feature type="region of interest" description="Disordered" evidence="5">
    <location>
        <begin position="69"/>
        <end position="95"/>
    </location>
</feature>
<feature type="region of interest" description="Disordered" evidence="5">
    <location>
        <begin position="968"/>
        <end position="992"/>
    </location>
</feature>
<organism evidence="9 10">
    <name type="scientific">Nadsonia fulvescens var. elongata DSM 6958</name>
    <dbReference type="NCBI Taxonomy" id="857566"/>
    <lineage>
        <taxon>Eukaryota</taxon>
        <taxon>Fungi</taxon>
        <taxon>Dikarya</taxon>
        <taxon>Ascomycota</taxon>
        <taxon>Saccharomycotina</taxon>
        <taxon>Dipodascomycetes</taxon>
        <taxon>Dipodascales</taxon>
        <taxon>Dipodascales incertae sedis</taxon>
        <taxon>Nadsonia</taxon>
    </lineage>
</organism>
<dbReference type="Gene3D" id="1.10.10.60">
    <property type="entry name" value="Homeodomain-like"/>
    <property type="match status" value="1"/>
</dbReference>
<dbReference type="InterPro" id="IPR032451">
    <property type="entry name" value="SMARCC_C"/>
</dbReference>
<dbReference type="CDD" id="cd00167">
    <property type="entry name" value="SANT"/>
    <property type="match status" value="1"/>
</dbReference>
<keyword evidence="1" id="KW-0805">Transcription regulation</keyword>
<dbReference type="PROSITE" id="PS50934">
    <property type="entry name" value="SWIRM"/>
    <property type="match status" value="1"/>
</dbReference>
<gene>
    <name evidence="9" type="ORF">NADFUDRAFT_81107</name>
</gene>
<feature type="domain" description="SANT" evidence="8">
    <location>
        <begin position="844"/>
        <end position="895"/>
    </location>
</feature>
<dbReference type="SUPFAM" id="SSF46689">
    <property type="entry name" value="Homeodomain-like"/>
    <property type="match status" value="2"/>
</dbReference>
<keyword evidence="2" id="KW-0238">DNA-binding</keyword>
<evidence type="ECO:0000256" key="2">
    <source>
        <dbReference type="ARBA" id="ARBA00023125"/>
    </source>
</evidence>
<feature type="region of interest" description="Disordered" evidence="5">
    <location>
        <begin position="281"/>
        <end position="302"/>
    </location>
</feature>
<feature type="region of interest" description="Disordered" evidence="5">
    <location>
        <begin position="1"/>
        <end position="55"/>
    </location>
</feature>
<feature type="compositionally biased region" description="Polar residues" evidence="5">
    <location>
        <begin position="23"/>
        <end position="41"/>
    </location>
</feature>
<dbReference type="InterPro" id="IPR009057">
    <property type="entry name" value="Homeodomain-like_sf"/>
</dbReference>
<feature type="compositionally biased region" description="Basic and acidic residues" evidence="5">
    <location>
        <begin position="979"/>
        <end position="992"/>
    </location>
</feature>
<dbReference type="InterPro" id="IPR001005">
    <property type="entry name" value="SANT/Myb"/>
</dbReference>
<protein>
    <recommendedName>
        <fullName evidence="11">SWIRM-domain-containing protein</fullName>
    </recommendedName>
</protein>
<dbReference type="GO" id="GO:0003677">
    <property type="term" value="F:DNA binding"/>
    <property type="evidence" value="ECO:0007669"/>
    <property type="project" value="UniProtKB-KW"/>
</dbReference>
<name>A0A1E3PRF4_9ASCO</name>
<reference evidence="9 10" key="1">
    <citation type="journal article" date="2016" name="Proc. Natl. Acad. Sci. U.S.A.">
        <title>Comparative genomics of biotechnologically important yeasts.</title>
        <authorList>
            <person name="Riley R."/>
            <person name="Haridas S."/>
            <person name="Wolfe K.H."/>
            <person name="Lopes M.R."/>
            <person name="Hittinger C.T."/>
            <person name="Goeker M."/>
            <person name="Salamov A.A."/>
            <person name="Wisecaver J.H."/>
            <person name="Long T.M."/>
            <person name="Calvey C.H."/>
            <person name="Aerts A.L."/>
            <person name="Barry K.W."/>
            <person name="Choi C."/>
            <person name="Clum A."/>
            <person name="Coughlan A.Y."/>
            <person name="Deshpande S."/>
            <person name="Douglass A.P."/>
            <person name="Hanson S.J."/>
            <person name="Klenk H.-P."/>
            <person name="LaButti K.M."/>
            <person name="Lapidus A."/>
            <person name="Lindquist E.A."/>
            <person name="Lipzen A.M."/>
            <person name="Meier-Kolthoff J.P."/>
            <person name="Ohm R.A."/>
            <person name="Otillar R.P."/>
            <person name="Pangilinan J.L."/>
            <person name="Peng Y."/>
            <person name="Rokas A."/>
            <person name="Rosa C.A."/>
            <person name="Scheuner C."/>
            <person name="Sibirny A.A."/>
            <person name="Slot J.C."/>
            <person name="Stielow J.B."/>
            <person name="Sun H."/>
            <person name="Kurtzman C.P."/>
            <person name="Blackwell M."/>
            <person name="Grigoriev I.V."/>
            <person name="Jeffries T.W."/>
        </authorList>
    </citation>
    <scope>NUCLEOTIDE SEQUENCE [LARGE SCALE GENOMIC DNA]</scope>
    <source>
        <strain evidence="9 10">DSM 6958</strain>
    </source>
</reference>
<proteinExistence type="predicted"/>
<dbReference type="STRING" id="857566.A0A1E3PRF4"/>
<evidence type="ECO:0000256" key="5">
    <source>
        <dbReference type="SAM" id="MobiDB-lite"/>
    </source>
</evidence>
<dbReference type="InterPro" id="IPR007526">
    <property type="entry name" value="SWIRM"/>
</dbReference>
<dbReference type="FunFam" id="1.10.10.10:FF:000020">
    <property type="entry name" value="SWI/SNF complex subunit SMARCC2 isoform c"/>
    <property type="match status" value="1"/>
</dbReference>
<dbReference type="InterPro" id="IPR017884">
    <property type="entry name" value="SANT_dom"/>
</dbReference>
<dbReference type="GO" id="GO:0045893">
    <property type="term" value="P:positive regulation of DNA-templated transcription"/>
    <property type="evidence" value="ECO:0007669"/>
    <property type="project" value="TreeGrafter"/>
</dbReference>
<dbReference type="PROSITE" id="PS50090">
    <property type="entry name" value="MYB_LIKE"/>
    <property type="match status" value="1"/>
</dbReference>
<keyword evidence="10" id="KW-1185">Reference proteome</keyword>
<dbReference type="GO" id="GO:0016514">
    <property type="term" value="C:SWI/SNF complex"/>
    <property type="evidence" value="ECO:0007669"/>
    <property type="project" value="TreeGrafter"/>
</dbReference>
<dbReference type="EMBL" id="KV454406">
    <property type="protein sequence ID" value="ODQ68003.1"/>
    <property type="molecule type" value="Genomic_DNA"/>
</dbReference>
<evidence type="ECO:0008006" key="11">
    <source>
        <dbReference type="Google" id="ProtNLM"/>
    </source>
</evidence>
<dbReference type="Pfam" id="PF16495">
    <property type="entry name" value="SWIRM-assoc_1"/>
    <property type="match status" value="1"/>
</dbReference>
<dbReference type="PANTHER" id="PTHR12802:SF41">
    <property type="entry name" value="BRAHMA ASSOCIATED PROTEIN 155 KDA"/>
    <property type="match status" value="1"/>
</dbReference>
<evidence type="ECO:0000259" key="7">
    <source>
        <dbReference type="PROSITE" id="PS50934"/>
    </source>
</evidence>
<evidence type="ECO:0000256" key="3">
    <source>
        <dbReference type="ARBA" id="ARBA00023163"/>
    </source>
</evidence>
<evidence type="ECO:0000313" key="10">
    <source>
        <dbReference type="Proteomes" id="UP000095009"/>
    </source>
</evidence>
<sequence length="1295" mass="142528">MSEMASEIASDSSVLPVEADSMSDPNETIFSANETPTSTGADSPIPPQPESAQGALHQSLVGENTFSNKISQSFPESGFPSVTEVAESDTGSIKLGSNTALSETKKIAEPRVTGSIVCGSKDSEPIVGEPVSSGSIVTEPTVFEPKSTGSPNTVTSITRFETNKFSANSSENSETENIDSTAILPVITEAINPSESTSTIDTRFNAQTAPRHNSINVAPALNKKLLQEHDFDEQINTEQTSSIEPLNRIGSQEETKLKPIIETQETSVISVLEPVKESDIRKPVFNPDDSLSGQIHQRNMDGRPKYNSILISEQVSQSNSTNQFAKDLEIESIESEEQGSLLSEPRIFEKPFNAKAETSNEVVINSNLKGGNATINADTAEAVDLEKKVNRNISNVPVSPKRQVNPIKFPTVMHVDEEEKEVSSIKPDTEPYQVSKITISSEVDPSELTESNADEDILMKDTDDAEYYNTPVIKGGSLPTSTSVFALSPKNSDMVNGKANLEDEMMDDGKPKLEIDGSTKIESVVKHTVVAKDEDKSDTNKPEAVKSQPITPMIVNIPPVSALKPATVTLNGNSGVPVITTLAINDPDTNKEEHGLQGAAKTLAETTNEDYLPQMHAVIIPSYASWFEMSMVHELEKKSLPEFFNGRNRSKTAQIYQKYRNFMINTYRLNPNDYLTVTSCRRNLVGDVGSIMRTHAFLEKWGLINYQVDVESRPNGVEPPYTGHWMVTEDTPKGLFPFQPYKGIDHVFKRRKMSNGASNFKEVDSTQDNSTKYSAINKDDSKGIIGETRSGIESTQIRDNVEQANAQSSMSKPIEDKTVSEGGRSRTKAKNSFYDRPMTPAEAQTSPNWSKVELLKLLEGIEKFNNNWDMIASFVGTKTREQCVLKYVSLSFEDSHLSSSNEAMTSKLFELNRDNLPFAQTDNPVLSVVAFMAGLVDPRVVAAMSGRGIDEMNRLLKEKDAKIEKSLNDHISKVNQGENKGEEEKSNDTGDVKDKIEKGEEKMTKIETVEFPSVVSKDETVAEDQADAGVENSTTIPAEIDKEMTPKLSKELAEAKTEKADTNHMDIDKETSVFDEKTEKAENIKGKESDIDSQSINATDAAAVTLGSMAVRSHILSTYSERQIYSQLMDLNSLQLAKIDCKLEKFAQVESVQSMERQWIDKEREQLFLDRVSLNKKMNMVNELLAKAVSLVEESSQSGSNGSLVSDRAQVGLNTVSQASVTTDTGFQPIKQKLKDIFGEAHNLVRETPRISLLSDRLKMDKAVIAAQLSEEVSGNEQIKPISLEKPQTFATWSM</sequence>
<evidence type="ECO:0000259" key="8">
    <source>
        <dbReference type="PROSITE" id="PS51293"/>
    </source>
</evidence>
<dbReference type="SMART" id="SM00717">
    <property type="entry name" value="SANT"/>
    <property type="match status" value="1"/>
</dbReference>
<dbReference type="GO" id="GO:0042393">
    <property type="term" value="F:histone binding"/>
    <property type="evidence" value="ECO:0007669"/>
    <property type="project" value="TreeGrafter"/>
</dbReference>
<dbReference type="OrthoDB" id="118550at2759"/>